<dbReference type="InterPro" id="IPR016163">
    <property type="entry name" value="Ald_DH_C"/>
</dbReference>
<dbReference type="FunFam" id="3.40.309.10:FF:000012">
    <property type="entry name" value="Betaine aldehyde dehydrogenase"/>
    <property type="match status" value="1"/>
</dbReference>
<dbReference type="PROSITE" id="PS00687">
    <property type="entry name" value="ALDEHYDE_DEHYDR_GLU"/>
    <property type="match status" value="1"/>
</dbReference>
<accession>A0A6J4N4V4</accession>
<sequence>MVKAKEAKKAKTSTKTFHNYIGGEWTKSASGESFENLNPADTTDVIGRFPASNEEDVNRAVEAAKNAATKWRRTPAPKRAEILFRLGEILRANKDRFTREMTREMGKVTKEAGGDVQEAIDCTYYTAGEGRRLHGFTTPAEMPNKFAMCVRQPVGICGLITPFNFPMAIPSWKLIPALVCGNTVVLKSGEDVPLSALNLVKSCEEAGIPKGVVNLVNGHGAEVGAPLVGHKDVRLISFTGSTDTGRNIAEQCAQTNKIVSLEMGGKNAIIVMDDADVENAVEGSLWGAFGTSGQRCTASSRLVVHRKVYKKFCEKLVERVKQLKVGNGLEAKTEVGPVINQAAMEKILGYIEIGQKEDKAKLACGGNRLTRGDYAKGYFIEPTVFTDVAPTMRIGQEEIFGPVTSVIPFSTLDEAIDIVNNVPYGLSSAIYTQDVNQAFYAMQELYTGICYVNSATIGAEVHLPFGGTKATGNGHREAGTQVLDIFTEWKSLYVDYSGKLQRAQIDLVEI</sequence>
<reference evidence="6" key="1">
    <citation type="submission" date="2020-02" db="EMBL/GenBank/DDBJ databases">
        <authorList>
            <person name="Meier V. D."/>
        </authorList>
    </citation>
    <scope>NUCLEOTIDE SEQUENCE</scope>
    <source>
        <strain evidence="6">AVDCRST_MAG74</strain>
    </source>
</reference>
<dbReference type="CDD" id="cd07131">
    <property type="entry name" value="ALDH_AldH-CAJ73105"/>
    <property type="match status" value="1"/>
</dbReference>
<name>A0A6J4N4V4_9BACT</name>
<evidence type="ECO:0000313" key="6">
    <source>
        <dbReference type="EMBL" id="CAA9378007.1"/>
    </source>
</evidence>
<dbReference type="GO" id="GO:0008911">
    <property type="term" value="F:lactaldehyde dehydrogenase (NAD+) activity"/>
    <property type="evidence" value="ECO:0007669"/>
    <property type="project" value="UniProtKB-EC"/>
</dbReference>
<comment type="similarity">
    <text evidence="1 4">Belongs to the aldehyde dehydrogenase family.</text>
</comment>
<keyword evidence="2 4" id="KW-0560">Oxidoreductase</keyword>
<dbReference type="Pfam" id="PF00171">
    <property type="entry name" value="Aldedh"/>
    <property type="match status" value="1"/>
</dbReference>
<feature type="active site" evidence="3">
    <location>
        <position position="262"/>
    </location>
</feature>
<dbReference type="InterPro" id="IPR029510">
    <property type="entry name" value="Ald_DH_CS_GLU"/>
</dbReference>
<dbReference type="AlphaFoldDB" id="A0A6J4N4V4"/>
<dbReference type="EMBL" id="CADCUR010000013">
    <property type="protein sequence ID" value="CAA9378007.1"/>
    <property type="molecule type" value="Genomic_DNA"/>
</dbReference>
<dbReference type="InterPro" id="IPR015590">
    <property type="entry name" value="Aldehyde_DH_dom"/>
</dbReference>
<evidence type="ECO:0000256" key="4">
    <source>
        <dbReference type="RuleBase" id="RU003345"/>
    </source>
</evidence>
<evidence type="ECO:0000259" key="5">
    <source>
        <dbReference type="Pfam" id="PF00171"/>
    </source>
</evidence>
<dbReference type="InterPro" id="IPR016162">
    <property type="entry name" value="Ald_DH_N"/>
</dbReference>
<dbReference type="EC" id="1.2.1.22" evidence="6"/>
<feature type="domain" description="Aldehyde dehydrogenase" evidence="5">
    <location>
        <begin position="25"/>
        <end position="491"/>
    </location>
</feature>
<dbReference type="Gene3D" id="3.40.309.10">
    <property type="entry name" value="Aldehyde Dehydrogenase, Chain A, domain 2"/>
    <property type="match status" value="1"/>
</dbReference>
<dbReference type="PROSITE" id="PS00070">
    <property type="entry name" value="ALDEHYDE_DEHYDR_CYS"/>
    <property type="match status" value="1"/>
</dbReference>
<gene>
    <name evidence="6" type="ORF">AVDCRST_MAG74-312</name>
</gene>
<evidence type="ECO:0000256" key="2">
    <source>
        <dbReference type="ARBA" id="ARBA00023002"/>
    </source>
</evidence>
<protein>
    <submittedName>
        <fullName evidence="6">Aldehyde dehydrogenase B</fullName>
        <ecNumber evidence="6">1.2.1.22</ecNumber>
    </submittedName>
</protein>
<dbReference type="InterPro" id="IPR016160">
    <property type="entry name" value="Ald_DH_CS_CYS"/>
</dbReference>
<evidence type="ECO:0000256" key="3">
    <source>
        <dbReference type="PROSITE-ProRule" id="PRU10007"/>
    </source>
</evidence>
<dbReference type="FunFam" id="3.40.605.10:FF:000007">
    <property type="entry name" value="NAD/NADP-dependent betaine aldehyde dehydrogenase"/>
    <property type="match status" value="1"/>
</dbReference>
<evidence type="ECO:0000256" key="1">
    <source>
        <dbReference type="ARBA" id="ARBA00009986"/>
    </source>
</evidence>
<proteinExistence type="inferred from homology"/>
<dbReference type="SUPFAM" id="SSF53720">
    <property type="entry name" value="ALDH-like"/>
    <property type="match status" value="1"/>
</dbReference>
<dbReference type="PANTHER" id="PTHR11699">
    <property type="entry name" value="ALDEHYDE DEHYDROGENASE-RELATED"/>
    <property type="match status" value="1"/>
</dbReference>
<organism evidence="6">
    <name type="scientific">uncultured Pyrinomonadaceae bacterium</name>
    <dbReference type="NCBI Taxonomy" id="2283094"/>
    <lineage>
        <taxon>Bacteria</taxon>
        <taxon>Pseudomonadati</taxon>
        <taxon>Acidobacteriota</taxon>
        <taxon>Blastocatellia</taxon>
        <taxon>Blastocatellales</taxon>
        <taxon>Pyrinomonadaceae</taxon>
        <taxon>environmental samples</taxon>
    </lineage>
</organism>
<dbReference type="InterPro" id="IPR016161">
    <property type="entry name" value="Ald_DH/histidinol_DH"/>
</dbReference>
<dbReference type="Gene3D" id="3.40.605.10">
    <property type="entry name" value="Aldehyde Dehydrogenase, Chain A, domain 1"/>
    <property type="match status" value="1"/>
</dbReference>